<dbReference type="EC" id="3.5.1.99" evidence="3"/>
<evidence type="ECO:0000256" key="35">
    <source>
        <dbReference type="ARBA" id="ARBA00077111"/>
    </source>
</evidence>
<evidence type="ECO:0000256" key="23">
    <source>
        <dbReference type="ARBA" id="ARBA00052289"/>
    </source>
</evidence>
<comment type="catalytic activity">
    <reaction evidence="19">
        <text>N-(9Z-hexadecenoyl) ethanolamine + H2O = (9Z)-hexadecenoate + ethanolamine</text>
        <dbReference type="Rhea" id="RHEA:35563"/>
        <dbReference type="ChEBI" id="CHEBI:15377"/>
        <dbReference type="ChEBI" id="CHEBI:32372"/>
        <dbReference type="ChEBI" id="CHEBI:57603"/>
        <dbReference type="ChEBI" id="CHEBI:71465"/>
    </reaction>
    <physiologicalReaction direction="left-to-right" evidence="19">
        <dbReference type="Rhea" id="RHEA:35564"/>
    </physiologicalReaction>
</comment>
<gene>
    <name evidence="41" type="primary">Faah_1</name>
    <name evidence="41" type="ORF">GLABRA_R06193</name>
</gene>
<keyword evidence="6" id="KW-0442">Lipid degradation</keyword>
<evidence type="ECO:0000256" key="17">
    <source>
        <dbReference type="ARBA" id="ARBA00051200"/>
    </source>
</evidence>
<evidence type="ECO:0000256" key="1">
    <source>
        <dbReference type="ARBA" id="ARBA00000208"/>
    </source>
</evidence>
<evidence type="ECO:0000256" key="31">
    <source>
        <dbReference type="ARBA" id="ARBA00052818"/>
    </source>
</evidence>
<evidence type="ECO:0000256" key="27">
    <source>
        <dbReference type="ARBA" id="ARBA00052512"/>
    </source>
</evidence>
<comment type="catalytic activity">
    <reaction evidence="23">
        <text>N-(9Z-octadecenoyl)-taurine + H2O = taurine + (9Z)-octadecenoate</text>
        <dbReference type="Rhea" id="RHEA:63148"/>
        <dbReference type="ChEBI" id="CHEBI:15377"/>
        <dbReference type="ChEBI" id="CHEBI:30823"/>
        <dbReference type="ChEBI" id="CHEBI:146191"/>
        <dbReference type="ChEBI" id="CHEBI:507393"/>
    </reaction>
    <physiologicalReaction direction="left-to-right" evidence="23">
        <dbReference type="Rhea" id="RHEA:63149"/>
    </physiologicalReaction>
</comment>
<comment type="catalytic activity">
    <reaction evidence="11">
        <text>N-(5Z,8Z,11Z,14Z-eicosatetraenoyl)-ethanolamine + H2O = ethanolamine + (5Z,8Z,11Z,14Z)-eicosatetraenoate</text>
        <dbReference type="Rhea" id="RHEA:26136"/>
        <dbReference type="ChEBI" id="CHEBI:2700"/>
        <dbReference type="ChEBI" id="CHEBI:15377"/>
        <dbReference type="ChEBI" id="CHEBI:32395"/>
        <dbReference type="ChEBI" id="CHEBI:57603"/>
        <dbReference type="EC" id="3.5.1.99"/>
    </reaction>
    <physiologicalReaction direction="left-to-right" evidence="11">
        <dbReference type="Rhea" id="RHEA:26137"/>
    </physiologicalReaction>
</comment>
<dbReference type="InterPro" id="IPR052096">
    <property type="entry name" value="Endocannabinoid_amidase"/>
</dbReference>
<evidence type="ECO:0000256" key="24">
    <source>
        <dbReference type="ARBA" id="ARBA00052337"/>
    </source>
</evidence>
<evidence type="ECO:0000256" key="14">
    <source>
        <dbReference type="ARBA" id="ARBA00050481"/>
    </source>
</evidence>
<dbReference type="InterPro" id="IPR023631">
    <property type="entry name" value="Amidase_dom"/>
</dbReference>
<evidence type="ECO:0000313" key="42">
    <source>
        <dbReference type="Proteomes" id="UP000591073"/>
    </source>
</evidence>
<comment type="catalytic activity">
    <reaction evidence="27">
        <text>(6Z)-octadecenamide + H2O = (6Z)-octadecenoate + NH4(+)</text>
        <dbReference type="Rhea" id="RHEA:63008"/>
        <dbReference type="ChEBI" id="CHEBI:15377"/>
        <dbReference type="ChEBI" id="CHEBI:28938"/>
        <dbReference type="ChEBI" id="CHEBI:32375"/>
        <dbReference type="ChEBI" id="CHEBI:146168"/>
    </reaction>
    <physiologicalReaction direction="left-to-right" evidence="27">
        <dbReference type="Rhea" id="RHEA:63009"/>
    </physiologicalReaction>
</comment>
<comment type="catalytic activity">
    <reaction evidence="14">
        <text>1-O-methyl-(5Z,8Z,11Z,14Z)-eicosatetraenoate + H2O = methanol + (5Z,8Z,11Z,14Z)-eicosatetraenoate + H(+)</text>
        <dbReference type="Rhea" id="RHEA:63052"/>
        <dbReference type="ChEBI" id="CHEBI:15377"/>
        <dbReference type="ChEBI" id="CHEBI:15378"/>
        <dbReference type="ChEBI" id="CHEBI:17790"/>
        <dbReference type="ChEBI" id="CHEBI:32395"/>
        <dbReference type="ChEBI" id="CHEBI:78033"/>
    </reaction>
    <physiologicalReaction direction="left-to-right" evidence="14">
        <dbReference type="Rhea" id="RHEA:63053"/>
    </physiologicalReaction>
</comment>
<dbReference type="Gene3D" id="3.90.1300.10">
    <property type="entry name" value="Amidase signature (AS) domain"/>
    <property type="match status" value="1"/>
</dbReference>
<evidence type="ECO:0000256" key="12">
    <source>
        <dbReference type="ARBA" id="ARBA00050294"/>
    </source>
</evidence>
<evidence type="ECO:0000256" key="5">
    <source>
        <dbReference type="ARBA" id="ARBA00022801"/>
    </source>
</evidence>
<feature type="binding site" evidence="39">
    <location>
        <position position="209"/>
    </location>
    <ligand>
        <name>substrate</name>
    </ligand>
</feature>
<evidence type="ECO:0000256" key="32">
    <source>
        <dbReference type="ARBA" id="ARBA00052857"/>
    </source>
</evidence>
<comment type="catalytic activity">
    <reaction evidence="9">
        <text>2-(5Z,8Z,11Z,14Z-eicosatetraenoyl)-glycerol + H2O = glycerol + (5Z,8Z,11Z,14Z)-eicosatetraenoate + H(+)</text>
        <dbReference type="Rhea" id="RHEA:26132"/>
        <dbReference type="ChEBI" id="CHEBI:15377"/>
        <dbReference type="ChEBI" id="CHEBI:15378"/>
        <dbReference type="ChEBI" id="CHEBI:17754"/>
        <dbReference type="ChEBI" id="CHEBI:32395"/>
        <dbReference type="ChEBI" id="CHEBI:52392"/>
    </reaction>
    <physiologicalReaction direction="left-to-right" evidence="9">
        <dbReference type="Rhea" id="RHEA:26133"/>
    </physiologicalReaction>
</comment>
<dbReference type="PIRSF" id="PIRSF001221">
    <property type="entry name" value="Amidase_fungi"/>
    <property type="match status" value="1"/>
</dbReference>
<dbReference type="AlphaFoldDB" id="A0A7L0RUJ4"/>
<feature type="non-terminal residue" evidence="41">
    <location>
        <position position="570"/>
    </location>
</feature>
<feature type="non-terminal residue" evidence="41">
    <location>
        <position position="1"/>
    </location>
</feature>
<reference evidence="41 42" key="1">
    <citation type="submission" date="2019-09" db="EMBL/GenBank/DDBJ databases">
        <title>Bird 10,000 Genomes (B10K) Project - Family phase.</title>
        <authorList>
            <person name="Zhang G."/>
        </authorList>
    </citation>
    <scope>NUCLEOTIDE SEQUENCE [LARGE SCALE GENOMIC DNA]</scope>
    <source>
        <strain evidence="41">B10K-DU-008-63</strain>
    </source>
</reference>
<dbReference type="PROSITE" id="PS00571">
    <property type="entry name" value="AMIDASES"/>
    <property type="match status" value="1"/>
</dbReference>
<keyword evidence="5 41" id="KW-0378">Hydrolase</keyword>
<comment type="catalytic activity">
    <reaction evidence="30">
        <text>N-(5Z,8Z,11Z,14Z)-eicosatetraenoyl-glycine + H2O = (5Z,8Z,11Z,14Z)-eicosatetraenoate + glycine</text>
        <dbReference type="Rhea" id="RHEA:64108"/>
        <dbReference type="ChEBI" id="CHEBI:15377"/>
        <dbReference type="ChEBI" id="CHEBI:32395"/>
        <dbReference type="ChEBI" id="CHEBI:57305"/>
        <dbReference type="ChEBI" id="CHEBI:59002"/>
    </reaction>
    <physiologicalReaction direction="left-to-right" evidence="30">
        <dbReference type="Rhea" id="RHEA:64109"/>
    </physiologicalReaction>
</comment>
<comment type="catalytic activity">
    <reaction evidence="16">
        <text>N-(15Z-tetracosenoyl)-ethanolamine + H2O = (15Z)-tetracosenoate + ethanolamine</text>
        <dbReference type="Rhea" id="RHEA:63144"/>
        <dbReference type="ChEBI" id="CHEBI:15377"/>
        <dbReference type="ChEBI" id="CHEBI:32392"/>
        <dbReference type="ChEBI" id="CHEBI:57603"/>
        <dbReference type="ChEBI" id="CHEBI:146187"/>
    </reaction>
    <physiologicalReaction direction="left-to-right" evidence="16">
        <dbReference type="Rhea" id="RHEA:63145"/>
    </physiologicalReaction>
</comment>
<evidence type="ECO:0000256" key="26">
    <source>
        <dbReference type="ARBA" id="ARBA00052458"/>
    </source>
</evidence>
<comment type="catalytic activity">
    <reaction evidence="18">
        <text>(11Z)-eicosenamide + H2O = (11Z)-eicosenoate + NH4(+)</text>
        <dbReference type="Rhea" id="RHEA:63120"/>
        <dbReference type="ChEBI" id="CHEBI:15377"/>
        <dbReference type="ChEBI" id="CHEBI:28938"/>
        <dbReference type="ChEBI" id="CHEBI:32426"/>
        <dbReference type="ChEBI" id="CHEBI:146167"/>
    </reaction>
    <physiologicalReaction direction="left-to-right" evidence="18">
        <dbReference type="Rhea" id="RHEA:63121"/>
    </physiologicalReaction>
</comment>
<evidence type="ECO:0000256" key="37">
    <source>
        <dbReference type="ARBA" id="ARBA00077216"/>
    </source>
</evidence>
<evidence type="ECO:0000256" key="10">
    <source>
        <dbReference type="ARBA" id="ARBA00048052"/>
    </source>
</evidence>
<comment type="catalytic activity">
    <reaction evidence="17">
        <text>(5Z,8Z,11Z,14Z)-eicosatetraenamide + H2O = (5Z,8Z,11Z,14Z)-eicosatetraenoate + NH4(+)</text>
        <dbReference type="Rhea" id="RHEA:63016"/>
        <dbReference type="ChEBI" id="CHEBI:15377"/>
        <dbReference type="ChEBI" id="CHEBI:28938"/>
        <dbReference type="ChEBI" id="CHEBI:32395"/>
        <dbReference type="ChEBI" id="CHEBI:137830"/>
    </reaction>
    <physiologicalReaction direction="left-to-right" evidence="17">
        <dbReference type="Rhea" id="RHEA:63017"/>
    </physiologicalReaction>
</comment>
<dbReference type="Pfam" id="PF01425">
    <property type="entry name" value="Amidase"/>
    <property type="match status" value="1"/>
</dbReference>
<evidence type="ECO:0000256" key="30">
    <source>
        <dbReference type="ARBA" id="ARBA00052709"/>
    </source>
</evidence>
<name>A0A7L0RUJ4_GLABR</name>
<evidence type="ECO:0000256" key="34">
    <source>
        <dbReference type="ARBA" id="ARBA00073178"/>
    </source>
</evidence>
<dbReference type="GO" id="GO:0004040">
    <property type="term" value="F:amidase activity"/>
    <property type="evidence" value="ECO:0007669"/>
    <property type="project" value="TreeGrafter"/>
</dbReference>
<dbReference type="FunFam" id="3.90.1300.10:FF:000001">
    <property type="entry name" value="Fatty-acid amide hydrolase 1"/>
    <property type="match status" value="1"/>
</dbReference>
<sequence>PSAALTLLCGSAAAMVVWKWLVKRQIQKKMEEARRTQNEGVKKMTKAVQQFREQVPSVQTDAILSLPLLELAGRLQEGSLSPKTVLYTYLEKALEVTQQTNCLRHFIPECEEQLQEIQRQREKGLLYGIPISIKDHIGHKGHLSTCGLVQCLGTVVQEDSVLVKVLKRQGAIPFAMTNVPQSLFNYDCSNPIFGQTLNPFNRQKSPGGSSGGEGALIAGGGSILGIGSDIGGSIRLPSSFCGLCGLKPTAKRLSVCSHPTPVPCALGPMARDVDSLALCMKALLCQEMFQLDPTVPPIPFNEEVYSSSAPLRVGYYDTDGYFPLPPCMRRAVQETRGALQAAGHQLVPFSPPGIHYVMTELFLKTFFADGGRAWLDVFTGDIVDPNLKSQVNCCKIPRLGKKLLALILKPLVRLFKQLIFLLKLKNVATISTCRSVKEMWNHHHQIEVYRTEFIARWRELQLDVVLCPVLGPAFTIGYPGKLLTAISSTMLYNVLNFPAGVVPVSTVTEADEEELKLYQGCCNDPWDQKLKQAVAGAVGLPVAVQCVALPWQEELCLRFMKEVETLSREK</sequence>
<dbReference type="OrthoDB" id="6428749at2759"/>
<dbReference type="PANTHER" id="PTHR45847">
    <property type="entry name" value="FATTY ACID AMIDE HYDROLASE"/>
    <property type="match status" value="1"/>
</dbReference>
<comment type="catalytic activity">
    <reaction evidence="10">
        <text>N-(9Z-octadecenoyl) ethanolamine + H2O = ethanolamine + (9Z)-octadecenoate</text>
        <dbReference type="Rhea" id="RHEA:45060"/>
        <dbReference type="ChEBI" id="CHEBI:15377"/>
        <dbReference type="ChEBI" id="CHEBI:30823"/>
        <dbReference type="ChEBI" id="CHEBI:57603"/>
        <dbReference type="ChEBI" id="CHEBI:71466"/>
    </reaction>
    <physiologicalReaction direction="left-to-right" evidence="10">
        <dbReference type="Rhea" id="RHEA:45061"/>
    </physiologicalReaction>
</comment>
<dbReference type="GO" id="GO:0009062">
    <property type="term" value="P:fatty acid catabolic process"/>
    <property type="evidence" value="ECO:0007669"/>
    <property type="project" value="TreeGrafter"/>
</dbReference>
<accession>A0A7L0RUJ4</accession>
<evidence type="ECO:0000256" key="16">
    <source>
        <dbReference type="ARBA" id="ARBA00050992"/>
    </source>
</evidence>
<evidence type="ECO:0000256" key="3">
    <source>
        <dbReference type="ARBA" id="ARBA00012112"/>
    </source>
</evidence>
<evidence type="ECO:0000256" key="19">
    <source>
        <dbReference type="ARBA" id="ARBA00051346"/>
    </source>
</evidence>
<comment type="catalytic activity">
    <reaction evidence="22">
        <text>N-docosanoyl-taurine + H2O = docosanoate + taurine</text>
        <dbReference type="Rhea" id="RHEA:63156"/>
        <dbReference type="ChEBI" id="CHEBI:15377"/>
        <dbReference type="ChEBI" id="CHEBI:23858"/>
        <dbReference type="ChEBI" id="CHEBI:146196"/>
        <dbReference type="ChEBI" id="CHEBI:507393"/>
    </reaction>
    <physiologicalReaction direction="left-to-right" evidence="22">
        <dbReference type="Rhea" id="RHEA:63157"/>
    </physiologicalReaction>
</comment>
<evidence type="ECO:0000256" key="18">
    <source>
        <dbReference type="ARBA" id="ARBA00051311"/>
    </source>
</evidence>
<evidence type="ECO:0000256" key="36">
    <source>
        <dbReference type="ARBA" id="ARBA00077157"/>
    </source>
</evidence>
<feature type="active site" description="Acyl-ester intermediate" evidence="38">
    <location>
        <position position="233"/>
    </location>
</feature>
<comment type="catalytic activity">
    <reaction evidence="21">
        <text>N-tetracosanoyl-taurine + H2O = tetracosanoate + taurine</text>
        <dbReference type="Rhea" id="RHEA:63140"/>
        <dbReference type="ChEBI" id="CHEBI:15377"/>
        <dbReference type="ChEBI" id="CHEBI:31014"/>
        <dbReference type="ChEBI" id="CHEBI:132049"/>
        <dbReference type="ChEBI" id="CHEBI:507393"/>
    </reaction>
    <physiologicalReaction direction="left-to-right" evidence="21">
        <dbReference type="Rhea" id="RHEA:63141"/>
    </physiologicalReaction>
</comment>
<comment type="catalytic activity">
    <reaction evidence="13">
        <text>(11Z,14Z)-eicosadienamide + H2O = (11Z,14Z)-eicosadienoate + NH4(+)</text>
        <dbReference type="Rhea" id="RHEA:63004"/>
        <dbReference type="ChEBI" id="CHEBI:15377"/>
        <dbReference type="ChEBI" id="CHEBI:28938"/>
        <dbReference type="ChEBI" id="CHEBI:77220"/>
        <dbReference type="ChEBI" id="CHEBI:146165"/>
    </reaction>
    <physiologicalReaction direction="left-to-right" evidence="13">
        <dbReference type="Rhea" id="RHEA:63005"/>
    </physiologicalReaction>
</comment>
<comment type="caution">
    <text evidence="41">The sequence shown here is derived from an EMBL/GenBank/DDBJ whole genome shotgun (WGS) entry which is preliminary data.</text>
</comment>
<dbReference type="InterPro" id="IPR036928">
    <property type="entry name" value="AS_sf"/>
</dbReference>
<feature type="active site" description="Charge relay system" evidence="38">
    <location>
        <position position="209"/>
    </location>
</feature>
<feature type="binding site" evidence="39">
    <location>
        <position position="183"/>
    </location>
    <ligand>
        <name>substrate</name>
    </ligand>
</feature>
<keyword evidence="7" id="KW-0443">Lipid metabolism</keyword>
<comment type="catalytic activity">
    <reaction evidence="20">
        <text>N-octadecanoyl ethanolamine + H2O = octadecanoate + ethanolamine</text>
        <dbReference type="Rhea" id="RHEA:63124"/>
        <dbReference type="ChEBI" id="CHEBI:15377"/>
        <dbReference type="ChEBI" id="CHEBI:25629"/>
        <dbReference type="ChEBI" id="CHEBI:57603"/>
        <dbReference type="ChEBI" id="CHEBI:85299"/>
    </reaction>
    <physiologicalReaction direction="left-to-right" evidence="20">
        <dbReference type="Rhea" id="RHEA:63125"/>
    </physiologicalReaction>
</comment>
<feature type="binding site" evidence="39">
    <location>
        <begin position="230"/>
        <end position="233"/>
    </location>
    <ligand>
        <name>substrate</name>
    </ligand>
</feature>
<evidence type="ECO:0000256" key="7">
    <source>
        <dbReference type="ARBA" id="ARBA00023098"/>
    </source>
</evidence>
<evidence type="ECO:0000256" key="38">
    <source>
        <dbReference type="PIRSR" id="PIRSR001221-1"/>
    </source>
</evidence>
<evidence type="ECO:0000256" key="2">
    <source>
        <dbReference type="ARBA" id="ARBA00009199"/>
    </source>
</evidence>
<comment type="catalytic activity">
    <reaction evidence="29">
        <text>N-tricosanoyl-taurine + H2O = tricosanoate + taurine</text>
        <dbReference type="Rhea" id="RHEA:63164"/>
        <dbReference type="ChEBI" id="CHEBI:15377"/>
        <dbReference type="ChEBI" id="CHEBI:79007"/>
        <dbReference type="ChEBI" id="CHEBI:146197"/>
        <dbReference type="ChEBI" id="CHEBI:507393"/>
    </reaction>
    <physiologicalReaction direction="left-to-right" evidence="29">
        <dbReference type="Rhea" id="RHEA:63165"/>
    </physiologicalReaction>
</comment>
<evidence type="ECO:0000256" key="20">
    <source>
        <dbReference type="ARBA" id="ARBA00051454"/>
    </source>
</evidence>
<proteinExistence type="inferred from homology"/>
<evidence type="ECO:0000256" key="15">
    <source>
        <dbReference type="ARBA" id="ARBA00050766"/>
    </source>
</evidence>
<evidence type="ECO:0000256" key="11">
    <source>
        <dbReference type="ARBA" id="ARBA00048606"/>
    </source>
</evidence>
<dbReference type="InterPro" id="IPR020556">
    <property type="entry name" value="Amidase_CS"/>
</dbReference>
<keyword evidence="4" id="KW-0597">Phosphoprotein</keyword>
<dbReference type="PANTHER" id="PTHR45847:SF12">
    <property type="entry name" value="AMIDASE DOMAIN-CONTAINING PROTEIN"/>
    <property type="match status" value="1"/>
</dbReference>
<dbReference type="GO" id="GO:0017064">
    <property type="term" value="F:fatty acid amide hydrolase activity"/>
    <property type="evidence" value="ECO:0007669"/>
    <property type="project" value="UniProtKB-EC"/>
</dbReference>
<evidence type="ECO:0000256" key="8">
    <source>
        <dbReference type="ARBA" id="ARBA00047450"/>
    </source>
</evidence>
<evidence type="ECO:0000313" key="41">
    <source>
        <dbReference type="EMBL" id="NXL32988.1"/>
    </source>
</evidence>
<comment type="catalytic activity">
    <reaction evidence="8">
        <text>(9Z)-octadecenoate + glycine = N-(9Z-octadecenoyl)glycine + H2O</text>
        <dbReference type="Rhea" id="RHEA:51316"/>
        <dbReference type="ChEBI" id="CHEBI:15377"/>
        <dbReference type="ChEBI" id="CHEBI:30823"/>
        <dbReference type="ChEBI" id="CHEBI:57305"/>
        <dbReference type="ChEBI" id="CHEBI:133992"/>
    </reaction>
    <physiologicalReaction direction="right-to-left" evidence="8">
        <dbReference type="Rhea" id="RHEA:51318"/>
    </physiologicalReaction>
</comment>
<comment type="catalytic activity">
    <reaction evidence="15">
        <text>tetradecamide + H2O = tetradecanoate + NH4(+)</text>
        <dbReference type="Rhea" id="RHEA:62992"/>
        <dbReference type="ChEBI" id="CHEBI:15377"/>
        <dbReference type="ChEBI" id="CHEBI:28938"/>
        <dbReference type="ChEBI" id="CHEBI:30807"/>
        <dbReference type="ChEBI" id="CHEBI:137125"/>
    </reaction>
    <physiologicalReaction direction="left-to-right" evidence="15">
        <dbReference type="Rhea" id="RHEA:62993"/>
    </physiologicalReaction>
</comment>
<comment type="catalytic activity">
    <reaction evidence="25">
        <text>(9Z,12Z)-octadecadienamide + H2O = (9Z,12Z)-octadecadienoate + NH4(+)</text>
        <dbReference type="Rhea" id="RHEA:63020"/>
        <dbReference type="ChEBI" id="CHEBI:15377"/>
        <dbReference type="ChEBI" id="CHEBI:28938"/>
        <dbReference type="ChEBI" id="CHEBI:30245"/>
        <dbReference type="ChEBI" id="CHEBI:82984"/>
    </reaction>
    <physiologicalReaction direction="left-to-right" evidence="25">
        <dbReference type="Rhea" id="RHEA:63021"/>
    </physiologicalReaction>
</comment>
<comment type="catalytic activity">
    <reaction evidence="24">
        <text>(9Z,12Z,15Z)-octadecatrienamide + H2O = (9Z,12Z,15Z)-octadecatrienoate + NH4(+)</text>
        <dbReference type="Rhea" id="RHEA:62976"/>
        <dbReference type="ChEBI" id="CHEBI:15377"/>
        <dbReference type="ChEBI" id="CHEBI:28938"/>
        <dbReference type="ChEBI" id="CHEBI:32387"/>
        <dbReference type="ChEBI" id="CHEBI:142684"/>
    </reaction>
    <physiologicalReaction direction="left-to-right" evidence="24">
        <dbReference type="Rhea" id="RHEA:62977"/>
    </physiologicalReaction>
</comment>
<dbReference type="EMBL" id="VXAP01000190">
    <property type="protein sequence ID" value="NXL32988.1"/>
    <property type="molecule type" value="Genomic_DNA"/>
</dbReference>
<evidence type="ECO:0000256" key="4">
    <source>
        <dbReference type="ARBA" id="ARBA00022553"/>
    </source>
</evidence>
<evidence type="ECO:0000256" key="13">
    <source>
        <dbReference type="ARBA" id="ARBA00050403"/>
    </source>
</evidence>
<feature type="domain" description="Amidase" evidence="40">
    <location>
        <begin position="85"/>
        <end position="557"/>
    </location>
</feature>
<comment type="catalytic activity">
    <reaction evidence="1">
        <text>(9Z)-octadecenamide + H2O = (9Z)-octadecenoate + NH4(+)</text>
        <dbReference type="Rhea" id="RHEA:26506"/>
        <dbReference type="ChEBI" id="CHEBI:15377"/>
        <dbReference type="ChEBI" id="CHEBI:28938"/>
        <dbReference type="ChEBI" id="CHEBI:30823"/>
        <dbReference type="ChEBI" id="CHEBI:116314"/>
        <dbReference type="EC" id="3.5.1.99"/>
    </reaction>
    <physiologicalReaction direction="left-to-right" evidence="1">
        <dbReference type="Rhea" id="RHEA:26507"/>
    </physiologicalReaction>
</comment>
<comment type="catalytic activity">
    <reaction evidence="12">
        <text>N-(5Z,8Z,11Z,14Z-eicosatetraenoyl)-L-serine + H2O = (5Z,8Z,11Z,14Z)-eicosatetraenoate + L-serine</text>
        <dbReference type="Rhea" id="RHEA:64116"/>
        <dbReference type="ChEBI" id="CHEBI:15377"/>
        <dbReference type="ChEBI" id="CHEBI:32395"/>
        <dbReference type="ChEBI" id="CHEBI:33384"/>
        <dbReference type="ChEBI" id="CHEBI:149697"/>
    </reaction>
    <physiologicalReaction direction="left-to-right" evidence="12">
        <dbReference type="Rhea" id="RHEA:64117"/>
    </physiologicalReaction>
</comment>
<comment type="catalytic activity">
    <reaction evidence="31">
        <text>(11Z,14Z,17Z)-eicosatrienamide + H2O = (11Z,14Z,17Z)-eicosatrienoate + NH4(+)</text>
        <dbReference type="Rhea" id="RHEA:63000"/>
        <dbReference type="ChEBI" id="CHEBI:15377"/>
        <dbReference type="ChEBI" id="CHEBI:28938"/>
        <dbReference type="ChEBI" id="CHEBI:77223"/>
        <dbReference type="ChEBI" id="CHEBI:146164"/>
    </reaction>
    <physiologicalReaction direction="left-to-right" evidence="31">
        <dbReference type="Rhea" id="RHEA:63001"/>
    </physiologicalReaction>
</comment>
<comment type="similarity">
    <text evidence="2">Belongs to the amidase family.</text>
</comment>
<evidence type="ECO:0000256" key="29">
    <source>
        <dbReference type="ARBA" id="ARBA00052634"/>
    </source>
</evidence>
<evidence type="ECO:0000256" key="33">
    <source>
        <dbReference type="ARBA" id="ARBA00052906"/>
    </source>
</evidence>
<evidence type="ECO:0000256" key="28">
    <source>
        <dbReference type="ARBA" id="ARBA00052514"/>
    </source>
</evidence>
<evidence type="ECO:0000259" key="40">
    <source>
        <dbReference type="Pfam" id="PF01425"/>
    </source>
</evidence>
<evidence type="ECO:0000256" key="6">
    <source>
        <dbReference type="ARBA" id="ARBA00022963"/>
    </source>
</evidence>
<keyword evidence="42" id="KW-1185">Reference proteome</keyword>
<comment type="catalytic activity">
    <reaction evidence="32">
        <text>(8Z,11Z,14Z)-eicosatrienamide + H2O = (8Z,11Z,14Z)-eicosatrienoate + NH4(+)</text>
        <dbReference type="Rhea" id="RHEA:62996"/>
        <dbReference type="ChEBI" id="CHEBI:15377"/>
        <dbReference type="ChEBI" id="CHEBI:28938"/>
        <dbReference type="ChEBI" id="CHEBI:71589"/>
        <dbReference type="ChEBI" id="CHEBI:146163"/>
    </reaction>
    <physiologicalReaction direction="left-to-right" evidence="32">
        <dbReference type="Rhea" id="RHEA:62997"/>
    </physiologicalReaction>
</comment>
<protein>
    <recommendedName>
        <fullName evidence="34">Fatty-acid amide hydrolase 1</fullName>
        <ecNumber evidence="3">3.5.1.99</ecNumber>
    </recommendedName>
    <alternativeName>
        <fullName evidence="37">Anandamide amidohydrolase 1</fullName>
    </alternativeName>
    <alternativeName>
        <fullName evidence="35">Fatty acid ester hydrolase</fullName>
    </alternativeName>
    <alternativeName>
        <fullName evidence="36">Oleamide hydrolase 1</fullName>
    </alternativeName>
</protein>
<evidence type="ECO:0000256" key="9">
    <source>
        <dbReference type="ARBA" id="ARBA00047476"/>
    </source>
</evidence>
<organism evidence="41 42">
    <name type="scientific">Glaucidium brasilianum</name>
    <name type="common">Ferruginous pygmy-owl</name>
    <dbReference type="NCBI Taxonomy" id="78217"/>
    <lineage>
        <taxon>Eukaryota</taxon>
        <taxon>Metazoa</taxon>
        <taxon>Chordata</taxon>
        <taxon>Craniata</taxon>
        <taxon>Vertebrata</taxon>
        <taxon>Euteleostomi</taxon>
        <taxon>Archelosauria</taxon>
        <taxon>Archosauria</taxon>
        <taxon>Dinosauria</taxon>
        <taxon>Saurischia</taxon>
        <taxon>Theropoda</taxon>
        <taxon>Coelurosauria</taxon>
        <taxon>Aves</taxon>
        <taxon>Neognathae</taxon>
        <taxon>Neoaves</taxon>
        <taxon>Telluraves</taxon>
        <taxon>Strigiformes</taxon>
        <taxon>Strigidae</taxon>
        <taxon>Glaucidium</taxon>
    </lineage>
</organism>
<evidence type="ECO:0000256" key="22">
    <source>
        <dbReference type="ARBA" id="ARBA00051914"/>
    </source>
</evidence>
<dbReference type="SUPFAM" id="SSF75304">
    <property type="entry name" value="Amidase signature (AS) enzymes"/>
    <property type="match status" value="1"/>
</dbReference>
<dbReference type="Proteomes" id="UP000591073">
    <property type="component" value="Unassembled WGS sequence"/>
</dbReference>
<evidence type="ECO:0000256" key="21">
    <source>
        <dbReference type="ARBA" id="ARBA00051492"/>
    </source>
</evidence>
<feature type="active site" description="Charge relay system" evidence="38">
    <location>
        <position position="134"/>
    </location>
</feature>
<evidence type="ECO:0000256" key="25">
    <source>
        <dbReference type="ARBA" id="ARBA00052426"/>
    </source>
</evidence>
<comment type="catalytic activity">
    <reaction evidence="28">
        <text>N-(15Z-tetracosenoyl)-taurine + H2O = (15Z)-tetracosenoate + taurine</text>
        <dbReference type="Rhea" id="RHEA:63160"/>
        <dbReference type="ChEBI" id="CHEBI:15377"/>
        <dbReference type="ChEBI" id="CHEBI:32392"/>
        <dbReference type="ChEBI" id="CHEBI:146198"/>
        <dbReference type="ChEBI" id="CHEBI:507393"/>
    </reaction>
    <physiologicalReaction direction="left-to-right" evidence="28">
        <dbReference type="Rhea" id="RHEA:63161"/>
    </physiologicalReaction>
</comment>
<comment type="catalytic activity">
    <reaction evidence="26">
        <text>N-docosanoyl-ethanolamine + H2O = docosanoate + ethanolamine</text>
        <dbReference type="Rhea" id="RHEA:63128"/>
        <dbReference type="ChEBI" id="CHEBI:15377"/>
        <dbReference type="ChEBI" id="CHEBI:23858"/>
        <dbReference type="ChEBI" id="CHEBI:57603"/>
        <dbReference type="ChEBI" id="CHEBI:146186"/>
    </reaction>
    <physiologicalReaction direction="left-to-right" evidence="26">
        <dbReference type="Rhea" id="RHEA:63129"/>
    </physiologicalReaction>
</comment>
<comment type="catalytic activity">
    <reaction evidence="33">
        <text>(15Z)-tetracosenamide + H2O = (15Z)-tetracosenoate + NH4(+)</text>
        <dbReference type="Rhea" id="RHEA:63028"/>
        <dbReference type="ChEBI" id="CHEBI:15377"/>
        <dbReference type="ChEBI" id="CHEBI:28938"/>
        <dbReference type="ChEBI" id="CHEBI:32392"/>
        <dbReference type="ChEBI" id="CHEBI:146166"/>
    </reaction>
    <physiologicalReaction direction="left-to-right" evidence="33">
        <dbReference type="Rhea" id="RHEA:63029"/>
    </physiologicalReaction>
</comment>
<evidence type="ECO:0000256" key="39">
    <source>
        <dbReference type="PIRSR" id="PIRSR001221-2"/>
    </source>
</evidence>